<sequence length="253" mass="29195">MQLRDMHTLEDIASDTQKVEMRISSRSSSQSPSRRDDMRHSSSKKSYGQDHSTHVWFRRCLLCQQVHDFGKSKAFDELAKTLRTNVDKKNISCPLTEIGLVPTEQPQSADLVIDAEFLYAFTGKCEWPEDDDSKYEYEKHVEFDGECGVRLDGGKLHVMNENTTTKRVVNDDWLGSICEAGEVAPMLAKTVKLLPGERMEWWSSQRFDRRVRMRVSEEDFDPLGHWRKREHNHDEVGVTTTAGPYPDNGRQLE</sequence>
<reference evidence="3" key="1">
    <citation type="submission" date="2017-03" db="EMBL/GenBank/DDBJ databases">
        <title>Phytopthora megakarya and P. palmivora, two closely related causual agents of cacao black pod achieved similar genome size and gene model numbers by different mechanisms.</title>
        <authorList>
            <person name="Ali S."/>
            <person name="Shao J."/>
            <person name="Larry D.J."/>
            <person name="Kronmiller B."/>
            <person name="Shen D."/>
            <person name="Strem M.D."/>
            <person name="Melnick R.L."/>
            <person name="Guiltinan M.J."/>
            <person name="Tyler B.M."/>
            <person name="Meinhardt L.W."/>
            <person name="Bailey B.A."/>
        </authorList>
    </citation>
    <scope>NUCLEOTIDE SEQUENCE [LARGE SCALE GENOMIC DNA]</scope>
    <source>
        <strain evidence="3">zdho120</strain>
    </source>
</reference>
<keyword evidence="3" id="KW-1185">Reference proteome</keyword>
<evidence type="ECO:0000256" key="1">
    <source>
        <dbReference type="SAM" id="MobiDB-lite"/>
    </source>
</evidence>
<protein>
    <recommendedName>
        <fullName evidence="4">Eukaryotic/viral aspartic protease</fullName>
    </recommendedName>
</protein>
<comment type="caution">
    <text evidence="2">The sequence shown here is derived from an EMBL/GenBank/DDBJ whole genome shotgun (WGS) entry which is preliminary data.</text>
</comment>
<dbReference type="AlphaFoldDB" id="A0A225VVM5"/>
<dbReference type="EMBL" id="NBNE01002935">
    <property type="protein sequence ID" value="OWZ09039.1"/>
    <property type="molecule type" value="Genomic_DNA"/>
</dbReference>
<proteinExistence type="predicted"/>
<evidence type="ECO:0008006" key="4">
    <source>
        <dbReference type="Google" id="ProtNLM"/>
    </source>
</evidence>
<name>A0A225VVM5_9STRA</name>
<feature type="region of interest" description="Disordered" evidence="1">
    <location>
        <begin position="231"/>
        <end position="253"/>
    </location>
</feature>
<evidence type="ECO:0000313" key="3">
    <source>
        <dbReference type="Proteomes" id="UP000198211"/>
    </source>
</evidence>
<feature type="compositionally biased region" description="Basic and acidic residues" evidence="1">
    <location>
        <begin position="1"/>
        <end position="10"/>
    </location>
</feature>
<feature type="region of interest" description="Disordered" evidence="1">
    <location>
        <begin position="1"/>
        <end position="48"/>
    </location>
</feature>
<dbReference type="Proteomes" id="UP000198211">
    <property type="component" value="Unassembled WGS sequence"/>
</dbReference>
<evidence type="ECO:0000313" key="2">
    <source>
        <dbReference type="EMBL" id="OWZ09039.1"/>
    </source>
</evidence>
<gene>
    <name evidence="2" type="ORF">PHMEG_00018325</name>
</gene>
<organism evidence="2 3">
    <name type="scientific">Phytophthora megakarya</name>
    <dbReference type="NCBI Taxonomy" id="4795"/>
    <lineage>
        <taxon>Eukaryota</taxon>
        <taxon>Sar</taxon>
        <taxon>Stramenopiles</taxon>
        <taxon>Oomycota</taxon>
        <taxon>Peronosporomycetes</taxon>
        <taxon>Peronosporales</taxon>
        <taxon>Peronosporaceae</taxon>
        <taxon>Phytophthora</taxon>
    </lineage>
</organism>
<accession>A0A225VVM5</accession>